<protein>
    <recommendedName>
        <fullName evidence="4">Outer membrane protein beta-barrel domain-containing protein</fullName>
    </recommendedName>
</protein>
<evidence type="ECO:0000313" key="3">
    <source>
        <dbReference type="Proteomes" id="UP000560658"/>
    </source>
</evidence>
<feature type="chain" id="PRO_5032659775" description="Outer membrane protein beta-barrel domain-containing protein" evidence="1">
    <location>
        <begin position="20"/>
        <end position="177"/>
    </location>
</feature>
<evidence type="ECO:0000256" key="1">
    <source>
        <dbReference type="SAM" id="SignalP"/>
    </source>
</evidence>
<sequence>MKKKLFMLLACFTLLTAHAQTDRQACRISYATTLGTGLAMSTPSSTPFTWQVLGYYNLTDRWAVGAGTGLSFYEKTLIPLFGDVRFQLGKTRRFTPYAELGVGYAFAPQRKVNGGFFINPSIGVQYPLAGKMKLQLAVGYELQEFERLKTQTDNQFRKEFAEQLSHHSLSVRLGLKF</sequence>
<dbReference type="Proteomes" id="UP000560658">
    <property type="component" value="Unassembled WGS sequence"/>
</dbReference>
<dbReference type="RefSeq" id="WP_183207513.1">
    <property type="nucleotide sequence ID" value="NZ_JACIER010000001.1"/>
</dbReference>
<organism evidence="2 3">
    <name type="scientific">Bacteroides reticulotermitis</name>
    <dbReference type="NCBI Taxonomy" id="1133319"/>
    <lineage>
        <taxon>Bacteria</taxon>
        <taxon>Pseudomonadati</taxon>
        <taxon>Bacteroidota</taxon>
        <taxon>Bacteroidia</taxon>
        <taxon>Bacteroidales</taxon>
        <taxon>Bacteroidaceae</taxon>
        <taxon>Bacteroides</taxon>
    </lineage>
</organism>
<reference evidence="2" key="1">
    <citation type="submission" date="2020-08" db="EMBL/GenBank/DDBJ databases">
        <title>Genomic Encyclopedia of Type Strains, Phase IV (KMG-IV): sequencing the most valuable type-strain genomes for metagenomic binning, comparative biology and taxonomic classification.</title>
        <authorList>
            <person name="Goeker M."/>
        </authorList>
    </citation>
    <scope>NUCLEOTIDE SEQUENCE [LARGE SCALE GENOMIC DNA]</scope>
    <source>
        <strain evidence="2">DSM 105720</strain>
    </source>
</reference>
<dbReference type="AlphaFoldDB" id="A0A840CV30"/>
<gene>
    <name evidence="2" type="ORF">GGR06_000178</name>
</gene>
<accession>A0A840CV30</accession>
<keyword evidence="3" id="KW-1185">Reference proteome</keyword>
<name>A0A840CV30_9BACE</name>
<evidence type="ECO:0008006" key="4">
    <source>
        <dbReference type="Google" id="ProtNLM"/>
    </source>
</evidence>
<feature type="signal peptide" evidence="1">
    <location>
        <begin position="1"/>
        <end position="19"/>
    </location>
</feature>
<dbReference type="EMBL" id="JACIER010000001">
    <property type="protein sequence ID" value="MBB4042419.1"/>
    <property type="molecule type" value="Genomic_DNA"/>
</dbReference>
<dbReference type="InterPro" id="IPR011250">
    <property type="entry name" value="OMP/PagP_B-barrel"/>
</dbReference>
<dbReference type="SUPFAM" id="SSF56925">
    <property type="entry name" value="OMPA-like"/>
    <property type="match status" value="1"/>
</dbReference>
<comment type="caution">
    <text evidence="2">The sequence shown here is derived from an EMBL/GenBank/DDBJ whole genome shotgun (WGS) entry which is preliminary data.</text>
</comment>
<evidence type="ECO:0000313" key="2">
    <source>
        <dbReference type="EMBL" id="MBB4042419.1"/>
    </source>
</evidence>
<proteinExistence type="predicted"/>
<keyword evidence="1" id="KW-0732">Signal</keyword>
<dbReference type="Gene3D" id="2.40.160.20">
    <property type="match status" value="1"/>
</dbReference>